<evidence type="ECO:0000313" key="1">
    <source>
        <dbReference type="EMBL" id="VCW67387.1"/>
    </source>
</evidence>
<name>A0A9X9PUT9_GULGU</name>
<dbReference type="EMBL" id="CYRY02002656">
    <property type="protein sequence ID" value="VCW67387.1"/>
    <property type="molecule type" value="Genomic_DNA"/>
</dbReference>
<reference evidence="1 2" key="1">
    <citation type="submission" date="2018-10" db="EMBL/GenBank/DDBJ databases">
        <authorList>
            <person name="Ekblom R."/>
            <person name="Jareborg N."/>
        </authorList>
    </citation>
    <scope>NUCLEOTIDE SEQUENCE [LARGE SCALE GENOMIC DNA]</scope>
    <source>
        <tissue evidence="1">Muscle</tissue>
    </source>
</reference>
<proteinExistence type="predicted"/>
<dbReference type="Proteomes" id="UP000269945">
    <property type="component" value="Unassembled WGS sequence"/>
</dbReference>
<dbReference type="AlphaFoldDB" id="A0A9X9PUT9"/>
<evidence type="ECO:0000313" key="2">
    <source>
        <dbReference type="Proteomes" id="UP000269945"/>
    </source>
</evidence>
<keyword evidence="2" id="KW-1185">Reference proteome</keyword>
<gene>
    <name evidence="1" type="ORF">BN2614_LOCUS1</name>
</gene>
<organism evidence="1 2">
    <name type="scientific">Gulo gulo</name>
    <name type="common">Wolverine</name>
    <name type="synonym">Gluton</name>
    <dbReference type="NCBI Taxonomy" id="48420"/>
    <lineage>
        <taxon>Eukaryota</taxon>
        <taxon>Metazoa</taxon>
        <taxon>Chordata</taxon>
        <taxon>Craniata</taxon>
        <taxon>Vertebrata</taxon>
        <taxon>Euteleostomi</taxon>
        <taxon>Mammalia</taxon>
        <taxon>Eutheria</taxon>
        <taxon>Laurasiatheria</taxon>
        <taxon>Carnivora</taxon>
        <taxon>Caniformia</taxon>
        <taxon>Musteloidea</taxon>
        <taxon>Mustelidae</taxon>
        <taxon>Guloninae</taxon>
        <taxon>Gulo</taxon>
    </lineage>
</organism>
<comment type="caution">
    <text evidence="1">The sequence shown here is derived from an EMBL/GenBank/DDBJ whole genome shotgun (WGS) entry which is preliminary data.</text>
</comment>
<accession>A0A9X9PUT9</accession>
<sequence length="110" mass="12390">MFSECHDFLQSRVTFSFPTAAVFLGRTRAWLLRARCAPVSSQPHKVPRAASSEERLISWMWEQNDKCNPSSDLSVQAHLAPAPCSRPQAPTLICFLQKMVPELYFHSAIG</sequence>
<protein>
    <submittedName>
        <fullName evidence="1">Uncharacterized protein</fullName>
    </submittedName>
</protein>